<reference evidence="1 2" key="1">
    <citation type="submission" date="2007-01" db="EMBL/GenBank/DDBJ databases">
        <authorList>
            <person name="Haygood M."/>
            <person name="Podell S."/>
            <person name="Anderson C."/>
            <person name="Hopkinson B."/>
            <person name="Roe K."/>
            <person name="Barbeau K."/>
            <person name="Gaasterland T."/>
            <person name="Ferriera S."/>
            <person name="Johnson J."/>
            <person name="Kravitz S."/>
            <person name="Beeson K."/>
            <person name="Sutton G."/>
            <person name="Rogers Y.-H."/>
            <person name="Friedman R."/>
            <person name="Frazier M."/>
            <person name="Venter J.C."/>
        </authorList>
    </citation>
    <scope>NUCLEOTIDE SEQUENCE [LARGE SCALE GENOMIC DNA]</scope>
    <source>
        <strain evidence="1 2">ATCC 23134</strain>
    </source>
</reference>
<gene>
    <name evidence="1" type="ORF">M23134_08365</name>
</gene>
<dbReference type="Proteomes" id="UP000004095">
    <property type="component" value="Unassembled WGS sequence"/>
</dbReference>
<dbReference type="AlphaFoldDB" id="A1ZR02"/>
<protein>
    <submittedName>
        <fullName evidence="1">Uncharacterized protein</fullName>
    </submittedName>
</protein>
<proteinExistence type="predicted"/>
<evidence type="ECO:0000313" key="2">
    <source>
        <dbReference type="Proteomes" id="UP000004095"/>
    </source>
</evidence>
<name>A1ZR02_MICM2</name>
<keyword evidence="2" id="KW-1185">Reference proteome</keyword>
<dbReference type="EMBL" id="AAWS01000026">
    <property type="protein sequence ID" value="EAY27091.1"/>
    <property type="molecule type" value="Genomic_DNA"/>
</dbReference>
<comment type="caution">
    <text evidence="1">The sequence shown here is derived from an EMBL/GenBank/DDBJ whole genome shotgun (WGS) entry which is preliminary data.</text>
</comment>
<evidence type="ECO:0000313" key="1">
    <source>
        <dbReference type="EMBL" id="EAY27091.1"/>
    </source>
</evidence>
<sequence>MYGLIPKNYQNNREKASKHLLNASFVSEEFAKKELNYFRVQAQNFRKF</sequence>
<accession>A1ZR02</accession>
<organism evidence="1 2">
    <name type="scientific">Microscilla marina ATCC 23134</name>
    <dbReference type="NCBI Taxonomy" id="313606"/>
    <lineage>
        <taxon>Bacteria</taxon>
        <taxon>Pseudomonadati</taxon>
        <taxon>Bacteroidota</taxon>
        <taxon>Cytophagia</taxon>
        <taxon>Cytophagales</taxon>
        <taxon>Microscillaceae</taxon>
        <taxon>Microscilla</taxon>
    </lineage>
</organism>